<dbReference type="Gene3D" id="1.25.40.10">
    <property type="entry name" value="Tetratricopeptide repeat domain"/>
    <property type="match status" value="2"/>
</dbReference>
<feature type="repeat" description="PPR" evidence="2">
    <location>
        <begin position="281"/>
        <end position="315"/>
    </location>
</feature>
<protein>
    <recommendedName>
        <fullName evidence="5">Pentatricopeptide repeat-containing protein</fullName>
    </recommendedName>
</protein>
<dbReference type="AlphaFoldDB" id="A0A835LJL2"/>
<keyword evidence="4" id="KW-1185">Reference proteome</keyword>
<gene>
    <name evidence="3" type="ORF">IFM89_035038</name>
</gene>
<dbReference type="Pfam" id="PF20431">
    <property type="entry name" value="E_motif"/>
    <property type="match status" value="1"/>
</dbReference>
<evidence type="ECO:0000256" key="2">
    <source>
        <dbReference type="PROSITE-ProRule" id="PRU00708"/>
    </source>
</evidence>
<feature type="repeat" description="PPR" evidence="2">
    <location>
        <begin position="246"/>
        <end position="280"/>
    </location>
</feature>
<name>A0A835LJL2_9MAGN</name>
<proteinExistence type="predicted"/>
<dbReference type="PANTHER" id="PTHR47926">
    <property type="entry name" value="PENTATRICOPEPTIDE REPEAT-CONTAINING PROTEIN"/>
    <property type="match status" value="1"/>
</dbReference>
<comment type="caution">
    <text evidence="3">The sequence shown here is derived from an EMBL/GenBank/DDBJ whole genome shotgun (WGS) entry which is preliminary data.</text>
</comment>
<evidence type="ECO:0008006" key="5">
    <source>
        <dbReference type="Google" id="ProtNLM"/>
    </source>
</evidence>
<feature type="repeat" description="PPR" evidence="2">
    <location>
        <begin position="109"/>
        <end position="144"/>
    </location>
</feature>
<dbReference type="SUPFAM" id="SSF48452">
    <property type="entry name" value="TPR-like"/>
    <property type="match status" value="1"/>
</dbReference>
<evidence type="ECO:0000313" key="3">
    <source>
        <dbReference type="EMBL" id="KAF9594877.1"/>
    </source>
</evidence>
<dbReference type="GO" id="GO:0009451">
    <property type="term" value="P:RNA modification"/>
    <property type="evidence" value="ECO:0007669"/>
    <property type="project" value="InterPro"/>
</dbReference>
<keyword evidence="1" id="KW-0677">Repeat</keyword>
<evidence type="ECO:0000313" key="4">
    <source>
        <dbReference type="Proteomes" id="UP000631114"/>
    </source>
</evidence>
<dbReference type="InterPro" id="IPR011990">
    <property type="entry name" value="TPR-like_helical_dom_sf"/>
</dbReference>
<dbReference type="InterPro" id="IPR046960">
    <property type="entry name" value="PPR_At4g14850-like_plant"/>
</dbReference>
<feature type="repeat" description="PPR" evidence="2">
    <location>
        <begin position="211"/>
        <end position="245"/>
    </location>
</feature>
<dbReference type="PANTHER" id="PTHR47926:SF426">
    <property type="entry name" value="TETRATRICOPEPTIDE-LIKE HELICAL DOMAIN SUPERFAMILY, DYW DOMAIN-CONTAINING PROTEIN"/>
    <property type="match status" value="1"/>
</dbReference>
<dbReference type="GO" id="GO:0003723">
    <property type="term" value="F:RNA binding"/>
    <property type="evidence" value="ECO:0007669"/>
    <property type="project" value="InterPro"/>
</dbReference>
<dbReference type="PROSITE" id="PS51375">
    <property type="entry name" value="PPR"/>
    <property type="match status" value="4"/>
</dbReference>
<evidence type="ECO:0000256" key="1">
    <source>
        <dbReference type="ARBA" id="ARBA00022737"/>
    </source>
</evidence>
<dbReference type="Proteomes" id="UP000631114">
    <property type="component" value="Unassembled WGS sequence"/>
</dbReference>
<dbReference type="NCBIfam" id="TIGR00756">
    <property type="entry name" value="PPR"/>
    <property type="match status" value="3"/>
</dbReference>
<dbReference type="Pfam" id="PF13041">
    <property type="entry name" value="PPR_2"/>
    <property type="match status" value="1"/>
</dbReference>
<dbReference type="OrthoDB" id="185373at2759"/>
<dbReference type="EMBL" id="JADFTS010000008">
    <property type="protein sequence ID" value="KAF9594877.1"/>
    <property type="molecule type" value="Genomic_DNA"/>
</dbReference>
<dbReference type="InterPro" id="IPR046848">
    <property type="entry name" value="E_motif"/>
</dbReference>
<accession>A0A835LJL2</accession>
<dbReference type="Pfam" id="PF01535">
    <property type="entry name" value="PPR"/>
    <property type="match status" value="4"/>
</dbReference>
<sequence>MHANPSLQLDSFVFPLALKSCSSLHRPFLGISIHAHIIKSSPVSSNPFISCALVDMYGKCVSLNLGRKLFDEMTERNVGVWNAMISLYAGCKNVGSAIQLFEVMDVEPNASTFNSIMSGLSELDGGCTKALAFYRRMREFGVKPSCVTVLGLLRVFVGVGALNSVKEIHGFSIRNGIDLHLQLSSGLIEVYGRCGCLRNARCVFERMDERDVVAWSSMLSAYALHGEAGSALSIFREMELRRVRPDGIVFLGVLKACSHAGLADEALKYFGQMQIYGVEPRSEHYACLVDALSRSGRLREAYKVIKEMPVKATARAWGALLGGCRNCKEVELAELAANILFELEPNNAANYVLLASIYAGVGRFAEADKIRKKMKDRFVKTLPGGSWVIDHA</sequence>
<dbReference type="InterPro" id="IPR002885">
    <property type="entry name" value="PPR_rpt"/>
</dbReference>
<organism evidence="3 4">
    <name type="scientific">Coptis chinensis</name>
    <dbReference type="NCBI Taxonomy" id="261450"/>
    <lineage>
        <taxon>Eukaryota</taxon>
        <taxon>Viridiplantae</taxon>
        <taxon>Streptophyta</taxon>
        <taxon>Embryophyta</taxon>
        <taxon>Tracheophyta</taxon>
        <taxon>Spermatophyta</taxon>
        <taxon>Magnoliopsida</taxon>
        <taxon>Ranunculales</taxon>
        <taxon>Ranunculaceae</taxon>
        <taxon>Coptidoideae</taxon>
        <taxon>Coptis</taxon>
    </lineage>
</organism>
<dbReference type="FunFam" id="1.25.40.10:FF:000090">
    <property type="entry name" value="Pentatricopeptide repeat-containing protein, chloroplastic"/>
    <property type="match status" value="1"/>
</dbReference>
<reference evidence="3 4" key="1">
    <citation type="submission" date="2020-10" db="EMBL/GenBank/DDBJ databases">
        <title>The Coptis chinensis genome and diversification of protoberbering-type alkaloids.</title>
        <authorList>
            <person name="Wang B."/>
            <person name="Shu S."/>
            <person name="Song C."/>
            <person name="Liu Y."/>
        </authorList>
    </citation>
    <scope>NUCLEOTIDE SEQUENCE [LARGE SCALE GENOMIC DNA]</scope>
    <source>
        <strain evidence="3">HL-2020</strain>
        <tissue evidence="3">Leaf</tissue>
    </source>
</reference>